<evidence type="ECO:0000313" key="3">
    <source>
        <dbReference type="Proteomes" id="UP000006038"/>
    </source>
</evidence>
<feature type="region of interest" description="Disordered" evidence="1">
    <location>
        <begin position="23"/>
        <end position="48"/>
    </location>
</feature>
<reference evidence="2" key="1">
    <citation type="submission" date="2013-04" db="UniProtKB">
        <authorList>
            <consortium name="EnsemblPlants"/>
        </authorList>
    </citation>
    <scope>IDENTIFICATION</scope>
</reference>
<dbReference type="HOGENOM" id="CLU_2162307_0_0_1"/>
<dbReference type="AlphaFoldDB" id="J3LGW5"/>
<dbReference type="Gramene" id="OB02G38820.1">
    <property type="protein sequence ID" value="OB02G38820.1"/>
    <property type="gene ID" value="OB02G38820"/>
</dbReference>
<evidence type="ECO:0000256" key="1">
    <source>
        <dbReference type="SAM" id="MobiDB-lite"/>
    </source>
</evidence>
<sequence>MVRHIAAALGRRLLILLLPPSQPPHGERDLEQGQPARAGAGARASHRRDKPVADFDVFIFVYLKCGGVRAPAMGLRGRRGEKARGYIGCGRQGGTERGWRAFLFFLFSFFF</sequence>
<keyword evidence="3" id="KW-1185">Reference proteome</keyword>
<evidence type="ECO:0000313" key="2">
    <source>
        <dbReference type="EnsemblPlants" id="OB02G38820.1"/>
    </source>
</evidence>
<proteinExistence type="predicted"/>
<name>J3LGW5_ORYBR</name>
<organism evidence="2">
    <name type="scientific">Oryza brachyantha</name>
    <name type="common">malo sina</name>
    <dbReference type="NCBI Taxonomy" id="4533"/>
    <lineage>
        <taxon>Eukaryota</taxon>
        <taxon>Viridiplantae</taxon>
        <taxon>Streptophyta</taxon>
        <taxon>Embryophyta</taxon>
        <taxon>Tracheophyta</taxon>
        <taxon>Spermatophyta</taxon>
        <taxon>Magnoliopsida</taxon>
        <taxon>Liliopsida</taxon>
        <taxon>Poales</taxon>
        <taxon>Poaceae</taxon>
        <taxon>BOP clade</taxon>
        <taxon>Oryzoideae</taxon>
        <taxon>Oryzeae</taxon>
        <taxon>Oryzinae</taxon>
        <taxon>Oryza</taxon>
    </lineage>
</organism>
<dbReference type="Proteomes" id="UP000006038">
    <property type="component" value="Unassembled WGS sequence"/>
</dbReference>
<dbReference type="EnsemblPlants" id="OB02G38820.1">
    <property type="protein sequence ID" value="OB02G38820.1"/>
    <property type="gene ID" value="OB02G38820"/>
</dbReference>
<accession>J3LGW5</accession>
<protein>
    <submittedName>
        <fullName evidence="2">Uncharacterized protein</fullName>
    </submittedName>
</protein>